<organism evidence="2 3">
    <name type="scientific">Devosia oryziradicis</name>
    <dbReference type="NCBI Taxonomy" id="2801335"/>
    <lineage>
        <taxon>Bacteria</taxon>
        <taxon>Pseudomonadati</taxon>
        <taxon>Pseudomonadota</taxon>
        <taxon>Alphaproteobacteria</taxon>
        <taxon>Hyphomicrobiales</taxon>
        <taxon>Devosiaceae</taxon>
        <taxon>Devosia</taxon>
    </lineage>
</organism>
<name>A0ABX7BWP7_9HYPH</name>
<gene>
    <name evidence="2" type="ORF">JI749_16620</name>
</gene>
<keyword evidence="3" id="KW-1185">Reference proteome</keyword>
<dbReference type="EMBL" id="CP068047">
    <property type="protein sequence ID" value="QQR35938.1"/>
    <property type="molecule type" value="Genomic_DNA"/>
</dbReference>
<sequence length="53" mass="5506">MAHIDSNDPSLAAARRQARHSGYVQHAQVMLMAAGIAAFGIVAVAATVMTTLL</sequence>
<evidence type="ECO:0000313" key="3">
    <source>
        <dbReference type="Proteomes" id="UP000595460"/>
    </source>
</evidence>
<dbReference type="Proteomes" id="UP000595460">
    <property type="component" value="Chromosome"/>
</dbReference>
<reference evidence="2 3" key="1">
    <citation type="submission" date="2021-01" db="EMBL/GenBank/DDBJ databases">
        <title>Genome seq and assembly of Devosia sp. G19.</title>
        <authorList>
            <person name="Chhetri G."/>
        </authorList>
    </citation>
    <scope>NUCLEOTIDE SEQUENCE [LARGE SCALE GENOMIC DNA]</scope>
    <source>
        <strain evidence="2 3">G19</strain>
    </source>
</reference>
<dbReference type="RefSeq" id="WP_201656534.1">
    <property type="nucleotide sequence ID" value="NZ_CP068047.1"/>
</dbReference>
<protein>
    <submittedName>
        <fullName evidence="2">Uncharacterized protein</fullName>
    </submittedName>
</protein>
<feature type="transmembrane region" description="Helical" evidence="1">
    <location>
        <begin position="29"/>
        <end position="52"/>
    </location>
</feature>
<proteinExistence type="predicted"/>
<accession>A0ABX7BWP7</accession>
<evidence type="ECO:0000256" key="1">
    <source>
        <dbReference type="SAM" id="Phobius"/>
    </source>
</evidence>
<keyword evidence="1" id="KW-0812">Transmembrane</keyword>
<keyword evidence="1" id="KW-1133">Transmembrane helix</keyword>
<evidence type="ECO:0000313" key="2">
    <source>
        <dbReference type="EMBL" id="QQR35938.1"/>
    </source>
</evidence>
<keyword evidence="1" id="KW-0472">Membrane</keyword>